<keyword evidence="3" id="KW-1185">Reference proteome</keyword>
<dbReference type="Gene3D" id="3.40.50.2300">
    <property type="match status" value="2"/>
</dbReference>
<dbReference type="InterPro" id="IPR051010">
    <property type="entry name" value="BCAA_transport"/>
</dbReference>
<proteinExistence type="predicted"/>
<dbReference type="SUPFAM" id="SSF53822">
    <property type="entry name" value="Periplasmic binding protein-like I"/>
    <property type="match status" value="1"/>
</dbReference>
<dbReference type="AlphaFoldDB" id="A0A1Y6G6Z8"/>
<gene>
    <name evidence="2" type="ORF">SAMN06295905_3237</name>
</gene>
<evidence type="ECO:0000313" key="2">
    <source>
        <dbReference type="EMBL" id="SMQ85942.1"/>
    </source>
</evidence>
<dbReference type="PANTHER" id="PTHR30483:SF6">
    <property type="entry name" value="PERIPLASMIC BINDING PROTEIN OF ABC TRANSPORTER FOR NATURAL AMINO ACIDS"/>
    <property type="match status" value="1"/>
</dbReference>
<dbReference type="GO" id="GO:0006865">
    <property type="term" value="P:amino acid transport"/>
    <property type="evidence" value="ECO:0007669"/>
    <property type="project" value="UniProtKB-KW"/>
</dbReference>
<keyword evidence="1" id="KW-0813">Transport</keyword>
<dbReference type="CDD" id="cd06339">
    <property type="entry name" value="PBP1_YraM_LppC_lipoprotein-like"/>
    <property type="match status" value="1"/>
</dbReference>
<dbReference type="OrthoDB" id="7210494at2"/>
<reference evidence="3" key="1">
    <citation type="submission" date="2017-04" db="EMBL/GenBank/DDBJ databases">
        <authorList>
            <person name="Varghese N."/>
            <person name="Submissions S."/>
        </authorList>
    </citation>
    <scope>NUCLEOTIDE SEQUENCE [LARGE SCALE GENOMIC DNA]</scope>
</reference>
<dbReference type="RefSeq" id="WP_086471566.1">
    <property type="nucleotide sequence ID" value="NZ_FXWK01000002.1"/>
</dbReference>
<keyword evidence="1" id="KW-0029">Amino-acid transport</keyword>
<dbReference type="PROSITE" id="PS51257">
    <property type="entry name" value="PROKAR_LIPOPROTEIN"/>
    <property type="match status" value="1"/>
</dbReference>
<dbReference type="EMBL" id="FXWK01000002">
    <property type="protein sequence ID" value="SMQ85942.1"/>
    <property type="molecule type" value="Genomic_DNA"/>
</dbReference>
<organism evidence="2 3">
    <name type="scientific">Devosia lucknowensis</name>
    <dbReference type="NCBI Taxonomy" id="1096929"/>
    <lineage>
        <taxon>Bacteria</taxon>
        <taxon>Pseudomonadati</taxon>
        <taxon>Pseudomonadota</taxon>
        <taxon>Alphaproteobacteria</taxon>
        <taxon>Hyphomicrobiales</taxon>
        <taxon>Devosiaceae</taxon>
        <taxon>Devosia</taxon>
    </lineage>
</organism>
<dbReference type="Proteomes" id="UP000194474">
    <property type="component" value="Unassembled WGS sequence"/>
</dbReference>
<evidence type="ECO:0000256" key="1">
    <source>
        <dbReference type="ARBA" id="ARBA00022970"/>
    </source>
</evidence>
<protein>
    <submittedName>
        <fullName evidence="2">Amino acid/amide ABC transporter substrate-binding protein, HAAT family</fullName>
    </submittedName>
</protein>
<name>A0A1Y6G6Z8_9HYPH</name>
<sequence>MVRKGETATRWTRRSVMTGLAALVAACSPGSLQLGSRSFSFPWDSADQTGGAPLGSAAPTMPSQRIGRGSVTVALLLPLSGDPAVAQLGVALANAARLAIQFIEANANIAENITLSLRDTGTGAAGAVSAANAAVAEGAKLVLGPLTAEQISAAAAVTRAANIPMIGFANNGSVAGPNVYVLNVLPETEMKRALTWLREQGRRGPAGIFPSTPYGEALASAFRTQAIAAGFNPSAVYTFSDVSEAQGIINQAKPLVERMMLDALFVPDRATAPTFAGLLAQAGVARDDVQLVGSADWSADPQLATNAALVGAVFPGVDDAGLNAIRADYQRQFGAAPPQMATIAYTAVILANVNTLSKAVPPYSAQLLTNPSGFAGRDGLFRFQANGRSDYALAIKQIGAGGVVTTVDAAKI</sequence>
<accession>A0A1Y6G6Z8</accession>
<dbReference type="InterPro" id="IPR028082">
    <property type="entry name" value="Peripla_BP_I"/>
</dbReference>
<dbReference type="Pfam" id="PF04348">
    <property type="entry name" value="LppC"/>
    <property type="match status" value="1"/>
</dbReference>
<evidence type="ECO:0000313" key="3">
    <source>
        <dbReference type="Proteomes" id="UP000194474"/>
    </source>
</evidence>
<dbReference type="InterPro" id="IPR007443">
    <property type="entry name" value="LpoA"/>
</dbReference>
<dbReference type="PANTHER" id="PTHR30483">
    <property type="entry name" value="LEUCINE-SPECIFIC-BINDING PROTEIN"/>
    <property type="match status" value="1"/>
</dbReference>